<evidence type="ECO:0000313" key="2">
    <source>
        <dbReference type="EMBL" id="CDX63182.1"/>
    </source>
</evidence>
<dbReference type="EMBL" id="CCND01000051">
    <property type="protein sequence ID" value="CDX63182.1"/>
    <property type="molecule type" value="Genomic_DNA"/>
</dbReference>
<proteinExistence type="predicted"/>
<organism evidence="2">
    <name type="scientific">Mesorhizobium plurifarium</name>
    <dbReference type="NCBI Taxonomy" id="69974"/>
    <lineage>
        <taxon>Bacteria</taxon>
        <taxon>Pseudomonadati</taxon>
        <taxon>Pseudomonadota</taxon>
        <taxon>Alphaproteobacteria</taxon>
        <taxon>Hyphomicrobiales</taxon>
        <taxon>Phyllobacteriaceae</taxon>
        <taxon>Mesorhizobium</taxon>
    </lineage>
</organism>
<name>A0A0K2W7C2_MESPL</name>
<reference evidence="2" key="1">
    <citation type="submission" date="2014-08" db="EMBL/GenBank/DDBJ databases">
        <title>DNA barcoding of Bradysia (Diptera: Sciaridae) for detection of the immature stages on agricultural crops.</title>
        <authorList>
            <person name="Shin S."/>
            <person name="Jung S."/>
            <person name="Heller K."/>
            <person name="Menzel F."/>
            <person name="Hong T.-K."/>
            <person name="Lee H."/>
            <person name="Lee S."/>
        </authorList>
    </citation>
    <scope>NUCLEOTIDE SEQUENCE</scope>
</reference>
<evidence type="ECO:0000256" key="1">
    <source>
        <dbReference type="SAM" id="MobiDB-lite"/>
    </source>
</evidence>
<dbReference type="AlphaFoldDB" id="A0A0K2W7C2"/>
<sequence length="90" mass="9977">MNFSGDKKAHPAFNRIGRSPSPSRLRRATSPRLWRGRGTQGREGRRLGDWRFLAPTKWGRGVREADGEGAALPYAITADRPSLTESEGDV</sequence>
<dbReference type="Proteomes" id="UP000182888">
    <property type="component" value="Unassembled WGS sequence"/>
</dbReference>
<accession>A0A0K2W7C2</accession>
<gene>
    <name evidence="2" type="ORF">MPL1032_80177</name>
</gene>
<protein>
    <submittedName>
        <fullName evidence="2">Uncharacterized protein</fullName>
    </submittedName>
</protein>
<feature type="region of interest" description="Disordered" evidence="1">
    <location>
        <begin position="1"/>
        <end position="46"/>
    </location>
</feature>